<organism evidence="1 2">
    <name type="scientific">Tubulinosema ratisbonensis</name>
    <dbReference type="NCBI Taxonomy" id="291195"/>
    <lineage>
        <taxon>Eukaryota</taxon>
        <taxon>Fungi</taxon>
        <taxon>Fungi incertae sedis</taxon>
        <taxon>Microsporidia</taxon>
        <taxon>Tubulinosematoidea</taxon>
        <taxon>Tubulinosematidae</taxon>
        <taxon>Tubulinosema</taxon>
    </lineage>
</organism>
<proteinExistence type="predicted"/>
<name>A0A437AQ62_9MICR</name>
<reference evidence="1 2" key="1">
    <citation type="submission" date="2018-10" db="EMBL/GenBank/DDBJ databases">
        <title>Draft genome sequence of the microsporidian Tubulinosema ratisbonensis.</title>
        <authorList>
            <person name="Polonais V."/>
            <person name="Peyretaillade E."/>
            <person name="Niehus S."/>
            <person name="Wawrzyniak I."/>
            <person name="Franchet A."/>
            <person name="Gaspin C."/>
            <person name="Reichstadt M."/>
            <person name="Belser C."/>
            <person name="Labadie K."/>
            <person name="Delbac F."/>
            <person name="Ferrandon D."/>
        </authorList>
    </citation>
    <scope>NUCLEOTIDE SEQUENCE [LARGE SCALE GENOMIC DNA]</scope>
    <source>
        <strain evidence="1 2">Franzen</strain>
    </source>
</reference>
<protein>
    <submittedName>
        <fullName evidence="1">Uncharacterized protein</fullName>
    </submittedName>
</protein>
<accession>A0A437AQ62</accession>
<keyword evidence="2" id="KW-1185">Reference proteome</keyword>
<gene>
    <name evidence="1" type="ORF">TUBRATIS_003190</name>
</gene>
<evidence type="ECO:0000313" key="2">
    <source>
        <dbReference type="Proteomes" id="UP000282876"/>
    </source>
</evidence>
<dbReference type="Proteomes" id="UP000282876">
    <property type="component" value="Unassembled WGS sequence"/>
</dbReference>
<dbReference type="AlphaFoldDB" id="A0A437AQ62"/>
<dbReference type="EMBL" id="RCSS01000078">
    <property type="protein sequence ID" value="RVD93157.1"/>
    <property type="molecule type" value="Genomic_DNA"/>
</dbReference>
<comment type="caution">
    <text evidence="1">The sequence shown here is derived from an EMBL/GenBank/DDBJ whole genome shotgun (WGS) entry which is preliminary data.</text>
</comment>
<dbReference type="VEuPathDB" id="MicrosporidiaDB:TUBRATIS_003190"/>
<evidence type="ECO:0000313" key="1">
    <source>
        <dbReference type="EMBL" id="RVD93157.1"/>
    </source>
</evidence>
<sequence>MLIKFFYNLFVKKDKKKKFERIPNQKYLYVNNLNIGTNIKEIDTSTYKVKDLIDLFEKFSQKETNIYFDELFKKNLVKIVLD</sequence>